<proteinExistence type="inferred from homology"/>
<evidence type="ECO:0000259" key="10">
    <source>
        <dbReference type="SMART" id="SM00382"/>
    </source>
</evidence>
<dbReference type="OrthoDB" id="9804478at2"/>
<keyword evidence="2 9" id="KW-0547">Nucleotide-binding</keyword>
<keyword evidence="8 9" id="KW-0234">DNA repair</keyword>
<feature type="binding site" evidence="9">
    <location>
        <position position="23"/>
    </location>
    <ligand>
        <name>ATP</name>
        <dbReference type="ChEBI" id="CHEBI:30616"/>
    </ligand>
</feature>
<evidence type="ECO:0000256" key="1">
    <source>
        <dbReference type="ARBA" id="ARBA00022490"/>
    </source>
</evidence>
<dbReference type="NCBIfam" id="NF000868">
    <property type="entry name" value="PRK00080.1"/>
    <property type="match status" value="1"/>
</dbReference>
<dbReference type="EMBL" id="FOMH01000006">
    <property type="protein sequence ID" value="SFD24494.1"/>
    <property type="molecule type" value="Genomic_DNA"/>
</dbReference>
<feature type="binding site" evidence="9">
    <location>
        <position position="174"/>
    </location>
    <ligand>
        <name>ATP</name>
        <dbReference type="ChEBI" id="CHEBI:30616"/>
    </ligand>
</feature>
<feature type="binding site" evidence="9">
    <location>
        <position position="313"/>
    </location>
    <ligand>
        <name>DNA</name>
        <dbReference type="ChEBI" id="CHEBI:16991"/>
    </ligand>
</feature>
<comment type="similarity">
    <text evidence="9">Belongs to the RuvB family.</text>
</comment>
<feature type="binding site" evidence="9">
    <location>
        <position position="69"/>
    </location>
    <ligand>
        <name>Mg(2+)</name>
        <dbReference type="ChEBI" id="CHEBI:18420"/>
    </ligand>
</feature>
<dbReference type="EC" id="3.6.4.-" evidence="9"/>
<dbReference type="Gene3D" id="1.10.8.60">
    <property type="match status" value="1"/>
</dbReference>
<dbReference type="InterPro" id="IPR003593">
    <property type="entry name" value="AAA+_ATPase"/>
</dbReference>
<dbReference type="GO" id="GO:0006310">
    <property type="term" value="P:DNA recombination"/>
    <property type="evidence" value="ECO:0007669"/>
    <property type="project" value="UniProtKB-UniRule"/>
</dbReference>
<dbReference type="InterPro" id="IPR041445">
    <property type="entry name" value="AAA_lid_4"/>
</dbReference>
<evidence type="ECO:0000256" key="5">
    <source>
        <dbReference type="ARBA" id="ARBA00022840"/>
    </source>
</evidence>
<evidence type="ECO:0000256" key="8">
    <source>
        <dbReference type="ARBA" id="ARBA00023204"/>
    </source>
</evidence>
<feature type="binding site" evidence="9">
    <location>
        <position position="69"/>
    </location>
    <ligand>
        <name>ATP</name>
        <dbReference type="ChEBI" id="CHEBI:30616"/>
    </ligand>
</feature>
<dbReference type="NCBIfam" id="TIGR00635">
    <property type="entry name" value="ruvB"/>
    <property type="match status" value="1"/>
</dbReference>
<dbReference type="PANTHER" id="PTHR42848:SF1">
    <property type="entry name" value="HOLLIDAY JUNCTION BRANCH MIGRATION COMPLEX SUBUNIT RUVB"/>
    <property type="match status" value="1"/>
</dbReference>
<organism evidence="11 12">
    <name type="scientific">Flavobacterium phragmitis</name>
    <dbReference type="NCBI Taxonomy" id="739143"/>
    <lineage>
        <taxon>Bacteria</taxon>
        <taxon>Pseudomonadati</taxon>
        <taxon>Bacteroidota</taxon>
        <taxon>Flavobacteriia</taxon>
        <taxon>Flavobacteriales</taxon>
        <taxon>Flavobacteriaceae</taxon>
        <taxon>Flavobacterium</taxon>
    </lineage>
</organism>
<dbReference type="GO" id="GO:0006281">
    <property type="term" value="P:DNA repair"/>
    <property type="evidence" value="ECO:0007669"/>
    <property type="project" value="UniProtKB-UniRule"/>
</dbReference>
<dbReference type="SMART" id="SM00382">
    <property type="entry name" value="AAA"/>
    <property type="match status" value="1"/>
</dbReference>
<dbReference type="STRING" id="739143.SAMN05216297_1064"/>
<evidence type="ECO:0000313" key="12">
    <source>
        <dbReference type="Proteomes" id="UP000199672"/>
    </source>
</evidence>
<reference evidence="12" key="1">
    <citation type="submission" date="2016-10" db="EMBL/GenBank/DDBJ databases">
        <authorList>
            <person name="Varghese N."/>
            <person name="Submissions S."/>
        </authorList>
    </citation>
    <scope>NUCLEOTIDE SEQUENCE [LARGE SCALE GENOMIC DNA]</scope>
    <source>
        <strain evidence="12">CGMCC 1.10370</strain>
    </source>
</reference>
<comment type="caution">
    <text evidence="9">Lacks conserved residue(s) required for the propagation of feature annotation.</text>
</comment>
<evidence type="ECO:0000256" key="6">
    <source>
        <dbReference type="ARBA" id="ARBA00023125"/>
    </source>
</evidence>
<keyword evidence="6 9" id="KW-0238">DNA-binding</keyword>
<comment type="domain">
    <text evidence="9">Has 3 domains, the large (RuvB-L) and small ATPase (RuvB-S) domains and the C-terminal head (RuvB-H) domain. The head domain binds DNA, while the ATPase domains jointly bind ATP, ADP or are empty depending on the state of the subunit in the translocation cycle. During a single DNA translocation step the structure of each domain remains the same, but their relative positions change.</text>
</comment>
<dbReference type="Gene3D" id="3.40.50.300">
    <property type="entry name" value="P-loop containing nucleotide triphosphate hydrolases"/>
    <property type="match status" value="1"/>
</dbReference>
<feature type="binding site" evidence="9">
    <location>
        <position position="24"/>
    </location>
    <ligand>
        <name>ATP</name>
        <dbReference type="ChEBI" id="CHEBI:30616"/>
    </ligand>
</feature>
<comment type="catalytic activity">
    <reaction evidence="9">
        <text>ATP + H2O = ADP + phosphate + H(+)</text>
        <dbReference type="Rhea" id="RHEA:13065"/>
        <dbReference type="ChEBI" id="CHEBI:15377"/>
        <dbReference type="ChEBI" id="CHEBI:15378"/>
        <dbReference type="ChEBI" id="CHEBI:30616"/>
        <dbReference type="ChEBI" id="CHEBI:43474"/>
        <dbReference type="ChEBI" id="CHEBI:456216"/>
    </reaction>
</comment>
<dbReference type="CDD" id="cd00009">
    <property type="entry name" value="AAA"/>
    <property type="match status" value="1"/>
</dbReference>
<dbReference type="InterPro" id="IPR008824">
    <property type="entry name" value="RuvB-like_N"/>
</dbReference>
<dbReference type="Pfam" id="PF05496">
    <property type="entry name" value="RuvB_N"/>
    <property type="match status" value="1"/>
</dbReference>
<keyword evidence="1 9" id="KW-0963">Cytoplasm</keyword>
<feature type="binding site" evidence="9">
    <location>
        <position position="65"/>
    </location>
    <ligand>
        <name>ATP</name>
        <dbReference type="ChEBI" id="CHEBI:30616"/>
    </ligand>
</feature>
<dbReference type="GO" id="GO:0048476">
    <property type="term" value="C:Holliday junction resolvase complex"/>
    <property type="evidence" value="ECO:0007669"/>
    <property type="project" value="UniProtKB-UniRule"/>
</dbReference>
<feature type="domain" description="AAA+ ATPase" evidence="10">
    <location>
        <begin position="54"/>
        <end position="188"/>
    </location>
</feature>
<evidence type="ECO:0000313" key="11">
    <source>
        <dbReference type="EMBL" id="SFD24494.1"/>
    </source>
</evidence>
<dbReference type="Gene3D" id="1.10.10.10">
    <property type="entry name" value="Winged helix-like DNA-binding domain superfamily/Winged helix DNA-binding domain"/>
    <property type="match status" value="1"/>
</dbReference>
<feature type="binding site" evidence="9">
    <location>
        <position position="68"/>
    </location>
    <ligand>
        <name>ATP</name>
        <dbReference type="ChEBI" id="CHEBI:30616"/>
    </ligand>
</feature>
<keyword evidence="7 9" id="KW-0233">DNA recombination</keyword>
<feature type="region of interest" description="Head domain (RuvB-H)" evidence="9">
    <location>
        <begin position="258"/>
        <end position="340"/>
    </location>
</feature>
<comment type="subunit">
    <text evidence="9">Homohexamer. Forms an RuvA(8)-RuvB(12)-Holliday junction (HJ) complex. HJ DNA is sandwiched between 2 RuvA tetramers; dsDNA enters through RuvA and exits via RuvB. An RuvB hexamer assembles on each DNA strand where it exits the tetramer. Each RuvB hexamer is contacted by two RuvA subunits (via domain III) on 2 adjacent RuvB subunits; this complex drives branch migration. In the full resolvosome a probable DNA-RuvA(4)-RuvB(12)-RuvC(2) complex forms which resolves the HJ.</text>
</comment>
<dbReference type="GO" id="GO:0000400">
    <property type="term" value="F:four-way junction DNA binding"/>
    <property type="evidence" value="ECO:0007669"/>
    <property type="project" value="UniProtKB-UniRule"/>
</dbReference>
<dbReference type="PANTHER" id="PTHR42848">
    <property type="match status" value="1"/>
</dbReference>
<evidence type="ECO:0000256" key="3">
    <source>
        <dbReference type="ARBA" id="ARBA00022763"/>
    </source>
</evidence>
<comment type="subcellular location">
    <subcellularLocation>
        <location evidence="9">Cytoplasm</location>
    </subcellularLocation>
</comment>
<feature type="binding site" evidence="9">
    <location>
        <begin position="131"/>
        <end position="133"/>
    </location>
    <ligand>
        <name>ATP</name>
        <dbReference type="ChEBI" id="CHEBI:30616"/>
    </ligand>
</feature>
<feature type="region of interest" description="Small ATPAse domain (RuvB-S)" evidence="9">
    <location>
        <begin position="185"/>
        <end position="255"/>
    </location>
</feature>
<protein>
    <recommendedName>
        <fullName evidence="9">Holliday junction branch migration complex subunit RuvB</fullName>
        <ecNumber evidence="9">3.6.4.-</ecNumber>
    </recommendedName>
</protein>
<dbReference type="InterPro" id="IPR004605">
    <property type="entry name" value="DNA_helicase_Holl-junc_RuvB"/>
</dbReference>
<evidence type="ECO:0000256" key="9">
    <source>
        <dbReference type="HAMAP-Rule" id="MF_00016"/>
    </source>
</evidence>
<accession>A0A1I1QQU8</accession>
<dbReference type="SUPFAM" id="SSF52540">
    <property type="entry name" value="P-loop containing nucleoside triphosphate hydrolases"/>
    <property type="match status" value="1"/>
</dbReference>
<dbReference type="GO" id="GO:0005524">
    <property type="term" value="F:ATP binding"/>
    <property type="evidence" value="ECO:0007669"/>
    <property type="project" value="UniProtKB-UniRule"/>
</dbReference>
<dbReference type="InterPro" id="IPR036390">
    <property type="entry name" value="WH_DNA-bd_sf"/>
</dbReference>
<dbReference type="InterPro" id="IPR008823">
    <property type="entry name" value="RuvB_wg_C"/>
</dbReference>
<dbReference type="Pfam" id="PF05491">
    <property type="entry name" value="WHD_RuvB"/>
    <property type="match status" value="1"/>
</dbReference>
<dbReference type="GO" id="GO:0016887">
    <property type="term" value="F:ATP hydrolysis activity"/>
    <property type="evidence" value="ECO:0007669"/>
    <property type="project" value="RHEA"/>
</dbReference>
<keyword evidence="12" id="KW-1185">Reference proteome</keyword>
<dbReference type="Proteomes" id="UP000199672">
    <property type="component" value="Unassembled WGS sequence"/>
</dbReference>
<dbReference type="InterPro" id="IPR027417">
    <property type="entry name" value="P-loop_NTPase"/>
</dbReference>
<evidence type="ECO:0000256" key="4">
    <source>
        <dbReference type="ARBA" id="ARBA00022801"/>
    </source>
</evidence>
<evidence type="ECO:0000256" key="2">
    <source>
        <dbReference type="ARBA" id="ARBA00022741"/>
    </source>
</evidence>
<dbReference type="GO" id="GO:0005737">
    <property type="term" value="C:cytoplasm"/>
    <property type="evidence" value="ECO:0007669"/>
    <property type="project" value="UniProtKB-SubCell"/>
</dbReference>
<gene>
    <name evidence="9" type="primary">ruvB</name>
    <name evidence="11" type="ORF">SAMN05216297_1064</name>
</gene>
<dbReference type="GO" id="GO:0009378">
    <property type="term" value="F:four-way junction helicase activity"/>
    <property type="evidence" value="ECO:0007669"/>
    <property type="project" value="InterPro"/>
</dbReference>
<evidence type="ECO:0000256" key="7">
    <source>
        <dbReference type="ARBA" id="ARBA00023172"/>
    </source>
</evidence>
<dbReference type="Pfam" id="PF17864">
    <property type="entry name" value="AAA_lid_4"/>
    <property type="match status" value="1"/>
</dbReference>
<feature type="binding site" evidence="9">
    <location>
        <position position="184"/>
    </location>
    <ligand>
        <name>ATP</name>
        <dbReference type="ChEBI" id="CHEBI:30616"/>
    </ligand>
</feature>
<dbReference type="RefSeq" id="WP_091493427.1">
    <property type="nucleotide sequence ID" value="NZ_FOMH01000006.1"/>
</dbReference>
<dbReference type="HAMAP" id="MF_00016">
    <property type="entry name" value="DNA_HJ_migration_RuvB"/>
    <property type="match status" value="1"/>
</dbReference>
<dbReference type="InterPro" id="IPR036388">
    <property type="entry name" value="WH-like_DNA-bd_sf"/>
</dbReference>
<keyword evidence="11" id="KW-0347">Helicase</keyword>
<feature type="binding site" evidence="9">
    <location>
        <position position="318"/>
    </location>
    <ligand>
        <name>DNA</name>
        <dbReference type="ChEBI" id="CHEBI:16991"/>
    </ligand>
</feature>
<feature type="binding site" evidence="9">
    <location>
        <position position="70"/>
    </location>
    <ligand>
        <name>ATP</name>
        <dbReference type="ChEBI" id="CHEBI:30616"/>
    </ligand>
</feature>
<keyword evidence="5 9" id="KW-0067">ATP-binding</keyword>
<feature type="binding site" evidence="9">
    <location>
        <position position="221"/>
    </location>
    <ligand>
        <name>ATP</name>
        <dbReference type="ChEBI" id="CHEBI:30616"/>
    </ligand>
</feature>
<dbReference type="SUPFAM" id="SSF46785">
    <property type="entry name" value="Winged helix' DNA-binding domain"/>
    <property type="match status" value="1"/>
</dbReference>
<dbReference type="AlphaFoldDB" id="A0A1I1QQU8"/>
<keyword evidence="3 9" id="KW-0227">DNA damage</keyword>
<keyword evidence="4 9" id="KW-0378">Hydrolase</keyword>
<name>A0A1I1QQU8_9FLAO</name>
<sequence length="340" mass="37540">MNENLDPTTKGYNSEELDLEKRLRPLSFDDFAGQDQVLENLKVFVAAANQRGEALDHALFHGPPGLGKTTLANILANELQVGIKITSGPVLDKPGDLAGLLTNLDERDVLFIDEIHRLSPVVEEYLYSAMEDFKIDIMIESGPNARTVQINLNPFTLIGATTRSGLLTAPMRARFGISSRLQYYSTELLTTIVERSAGILKMPIDLEAAIEIAGRSRGTPRIANALLRRVRDFAQIKGNGTIDLEISKYALRALNVDAHGLDEMDNKILLTIINKFKGGPVGLSTLATAVSESSETIEEVYEPFLIQEGFIMRTPRGREVTDKAYKHLGKINMNNQGELF</sequence>
<comment type="function">
    <text evidence="9">The RuvA-RuvB-RuvC complex processes Holliday junction (HJ) DNA during genetic recombination and DNA repair, while the RuvA-RuvB complex plays an important role in the rescue of blocked DNA replication forks via replication fork reversal (RFR). RuvA specifically binds to HJ cruciform DNA, conferring on it an open structure. The RuvB hexamer acts as an ATP-dependent pump, pulling dsDNA into and through the RuvAB complex. RuvB forms 2 homohexamers on either side of HJ DNA bound by 1 or 2 RuvA tetramers; 4 subunits per hexamer contact DNA at a time. Coordinated motions by a converter formed by DNA-disengaged RuvB subunits stimulates ATP hydrolysis and nucleotide exchange. Immobilization of the converter enables RuvB to convert the ATP-contained energy into a lever motion, pulling 2 nucleotides of DNA out of the RuvA tetramer per ATP hydrolyzed, thus driving DNA branch migration. The RuvB motors rotate together with the DNA substrate, which together with the progressing nucleotide cycle form the mechanistic basis for DNA recombination by continuous HJ branch migration. Branch migration allows RuvC to scan DNA until it finds its consensus sequence, where it cleaves and resolves cruciform DNA.</text>
</comment>